<organism evidence="1 2">
    <name type="scientific">Melanomma pulvis-pyrius CBS 109.77</name>
    <dbReference type="NCBI Taxonomy" id="1314802"/>
    <lineage>
        <taxon>Eukaryota</taxon>
        <taxon>Fungi</taxon>
        <taxon>Dikarya</taxon>
        <taxon>Ascomycota</taxon>
        <taxon>Pezizomycotina</taxon>
        <taxon>Dothideomycetes</taxon>
        <taxon>Pleosporomycetidae</taxon>
        <taxon>Pleosporales</taxon>
        <taxon>Melanommataceae</taxon>
        <taxon>Melanomma</taxon>
    </lineage>
</organism>
<name>A0A6A6XTF6_9PLEO</name>
<keyword evidence="2" id="KW-1185">Reference proteome</keyword>
<sequence length="295" mass="33481">MAQVSPTPTRVAYLRTVSHSNKDSTEIFTLLNTYMQQTSLADLENGKPRHRFLFGTANASDDHILDLLIPGEPFQGTYAHVMSRNMCRSDLELNISQTRAATLAGGAIIKRCASEGIATRINGTTDEECDSIILVESDYLIDFLTPELDFRHATWFQRYARTGQTQDNMLTNADYDVGRHDVSKMRLSNRYSGHGWQASSGAYHGNGVWRCSMCGGKCKNGKCAVGPPADRKEEYVRRAKEKEKWVDDWVKLPEKGDKRWKELTAEEMCQRFYMRKQAGLKNELNWKSVDTFSAE</sequence>
<dbReference type="EMBL" id="MU001759">
    <property type="protein sequence ID" value="KAF2799740.1"/>
    <property type="molecule type" value="Genomic_DNA"/>
</dbReference>
<dbReference type="Proteomes" id="UP000799757">
    <property type="component" value="Unassembled WGS sequence"/>
</dbReference>
<accession>A0A6A6XTF6</accession>
<reference evidence="1" key="1">
    <citation type="journal article" date="2020" name="Stud. Mycol.">
        <title>101 Dothideomycetes genomes: a test case for predicting lifestyles and emergence of pathogens.</title>
        <authorList>
            <person name="Haridas S."/>
            <person name="Albert R."/>
            <person name="Binder M."/>
            <person name="Bloem J."/>
            <person name="Labutti K."/>
            <person name="Salamov A."/>
            <person name="Andreopoulos B."/>
            <person name="Baker S."/>
            <person name="Barry K."/>
            <person name="Bills G."/>
            <person name="Bluhm B."/>
            <person name="Cannon C."/>
            <person name="Castanera R."/>
            <person name="Culley D."/>
            <person name="Daum C."/>
            <person name="Ezra D."/>
            <person name="Gonzalez J."/>
            <person name="Henrissat B."/>
            <person name="Kuo A."/>
            <person name="Liang C."/>
            <person name="Lipzen A."/>
            <person name="Lutzoni F."/>
            <person name="Magnuson J."/>
            <person name="Mondo S."/>
            <person name="Nolan M."/>
            <person name="Ohm R."/>
            <person name="Pangilinan J."/>
            <person name="Park H.-J."/>
            <person name="Ramirez L."/>
            <person name="Alfaro M."/>
            <person name="Sun H."/>
            <person name="Tritt A."/>
            <person name="Yoshinaga Y."/>
            <person name="Zwiers L.-H."/>
            <person name="Turgeon B."/>
            <person name="Goodwin S."/>
            <person name="Spatafora J."/>
            <person name="Crous P."/>
            <person name="Grigoriev I."/>
        </authorList>
    </citation>
    <scope>NUCLEOTIDE SEQUENCE</scope>
    <source>
        <strain evidence="1">CBS 109.77</strain>
    </source>
</reference>
<evidence type="ECO:0000313" key="2">
    <source>
        <dbReference type="Proteomes" id="UP000799757"/>
    </source>
</evidence>
<proteinExistence type="predicted"/>
<dbReference type="OrthoDB" id="3778483at2759"/>
<gene>
    <name evidence="1" type="ORF">K505DRAFT_294106</name>
</gene>
<protein>
    <submittedName>
        <fullName evidence="1">Uncharacterized protein</fullName>
    </submittedName>
</protein>
<evidence type="ECO:0000313" key="1">
    <source>
        <dbReference type="EMBL" id="KAF2799740.1"/>
    </source>
</evidence>
<dbReference type="AlphaFoldDB" id="A0A6A6XTF6"/>